<dbReference type="Gene3D" id="1.10.472.10">
    <property type="entry name" value="Cyclin-like"/>
    <property type="match status" value="1"/>
</dbReference>
<gene>
    <name evidence="2" type="ORF">KFL_001520030</name>
</gene>
<dbReference type="STRING" id="105231.A0A1Y1HZC2"/>
<accession>A0A1Y1HZC2</accession>
<name>A0A1Y1HZC2_KLENI</name>
<dbReference type="PANTHER" id="PTHR15615:SF108">
    <property type="entry name" value="PROTEIN CNPPD1"/>
    <property type="match status" value="1"/>
</dbReference>
<sequence length="272" mass="30339">MGLHMLPPPPPSDCEDMDFVMGPRKVHRAEPEFVSDPYTALEIEAEPGFSVERPRVLSVLSNLLEKLVSRNEARALAGGSSGRPYSSKLTVFHGLRAPTISIEKYLERIFKYANCSPACFVVAYVYIDRLMQRQPDLPITSLNVHRLLITSVMTAAKFLDDAFYCNSFYGKVGGVTTAEMNRLELEFLFRLDFRLNVTTATFDAYTCHLEKELIRSGGYQIERPLTPRTPPICDIVTCSTEAAYNKQKLALSPSSAFASNAIAVCGAYPYSR</sequence>
<dbReference type="GO" id="GO:0019901">
    <property type="term" value="F:protein kinase binding"/>
    <property type="evidence" value="ECO:0007669"/>
    <property type="project" value="InterPro"/>
</dbReference>
<dbReference type="EMBL" id="DF237101">
    <property type="protein sequence ID" value="GAQ83533.1"/>
    <property type="molecule type" value="Genomic_DNA"/>
</dbReference>
<organism evidence="2 3">
    <name type="scientific">Klebsormidium nitens</name>
    <name type="common">Green alga</name>
    <name type="synonym">Ulothrix nitens</name>
    <dbReference type="NCBI Taxonomy" id="105231"/>
    <lineage>
        <taxon>Eukaryota</taxon>
        <taxon>Viridiplantae</taxon>
        <taxon>Streptophyta</taxon>
        <taxon>Klebsormidiophyceae</taxon>
        <taxon>Klebsormidiales</taxon>
        <taxon>Klebsormidiaceae</taxon>
        <taxon>Klebsormidium</taxon>
    </lineage>
</organism>
<dbReference type="Proteomes" id="UP000054558">
    <property type="component" value="Unassembled WGS sequence"/>
</dbReference>
<evidence type="ECO:0000256" key="1">
    <source>
        <dbReference type="ARBA" id="ARBA00007215"/>
    </source>
</evidence>
<dbReference type="InterPro" id="IPR013922">
    <property type="entry name" value="Cyclin_PHO80-like"/>
</dbReference>
<reference evidence="2 3" key="1">
    <citation type="journal article" date="2014" name="Nat. Commun.">
        <title>Klebsormidium flaccidum genome reveals primary factors for plant terrestrial adaptation.</title>
        <authorList>
            <person name="Hori K."/>
            <person name="Maruyama F."/>
            <person name="Fujisawa T."/>
            <person name="Togashi T."/>
            <person name="Yamamoto N."/>
            <person name="Seo M."/>
            <person name="Sato S."/>
            <person name="Yamada T."/>
            <person name="Mori H."/>
            <person name="Tajima N."/>
            <person name="Moriyama T."/>
            <person name="Ikeuchi M."/>
            <person name="Watanabe M."/>
            <person name="Wada H."/>
            <person name="Kobayashi K."/>
            <person name="Saito M."/>
            <person name="Masuda T."/>
            <person name="Sasaki-Sekimoto Y."/>
            <person name="Mashiguchi K."/>
            <person name="Awai K."/>
            <person name="Shimojima M."/>
            <person name="Masuda S."/>
            <person name="Iwai M."/>
            <person name="Nobusawa T."/>
            <person name="Narise T."/>
            <person name="Kondo S."/>
            <person name="Saito H."/>
            <person name="Sato R."/>
            <person name="Murakawa M."/>
            <person name="Ihara Y."/>
            <person name="Oshima-Yamada Y."/>
            <person name="Ohtaka K."/>
            <person name="Satoh M."/>
            <person name="Sonobe K."/>
            <person name="Ishii M."/>
            <person name="Ohtani R."/>
            <person name="Kanamori-Sato M."/>
            <person name="Honoki R."/>
            <person name="Miyazaki D."/>
            <person name="Mochizuki H."/>
            <person name="Umetsu J."/>
            <person name="Higashi K."/>
            <person name="Shibata D."/>
            <person name="Kamiya Y."/>
            <person name="Sato N."/>
            <person name="Nakamura Y."/>
            <person name="Tabata S."/>
            <person name="Ida S."/>
            <person name="Kurokawa K."/>
            <person name="Ohta H."/>
        </authorList>
    </citation>
    <scope>NUCLEOTIDE SEQUENCE [LARGE SCALE GENOMIC DNA]</scope>
    <source>
        <strain evidence="2 3">NIES-2285</strain>
    </source>
</reference>
<comment type="similarity">
    <text evidence="1">Belongs to the cyclin family. Cyclin U/P subfamily.</text>
</comment>
<evidence type="ECO:0000313" key="3">
    <source>
        <dbReference type="Proteomes" id="UP000054558"/>
    </source>
</evidence>
<dbReference type="SUPFAM" id="SSF47954">
    <property type="entry name" value="Cyclin-like"/>
    <property type="match status" value="1"/>
</dbReference>
<evidence type="ECO:0000313" key="2">
    <source>
        <dbReference type="EMBL" id="GAQ83533.1"/>
    </source>
</evidence>
<dbReference type="CDD" id="cd20604">
    <property type="entry name" value="CYCLIN_AtCycU-like"/>
    <property type="match status" value="1"/>
</dbReference>
<dbReference type="InterPro" id="IPR036915">
    <property type="entry name" value="Cyclin-like_sf"/>
</dbReference>
<dbReference type="Pfam" id="PF08613">
    <property type="entry name" value="Cyclin"/>
    <property type="match status" value="1"/>
</dbReference>
<dbReference type="OMA" id="QVFETYC"/>
<dbReference type="PANTHER" id="PTHR15615">
    <property type="match status" value="1"/>
</dbReference>
<protein>
    <submittedName>
        <fullName evidence="2">Cyclin</fullName>
    </submittedName>
</protein>
<keyword evidence="3" id="KW-1185">Reference proteome</keyword>
<proteinExistence type="inferred from homology"/>
<dbReference type="OrthoDB" id="337735at2759"/>
<dbReference type="AlphaFoldDB" id="A0A1Y1HZC2"/>